<proteinExistence type="inferred from homology"/>
<dbReference type="Pfam" id="PF05198">
    <property type="entry name" value="IF3_N"/>
    <property type="match status" value="1"/>
</dbReference>
<feature type="domain" description="Translation initiation factor 3 N-terminal" evidence="5">
    <location>
        <begin position="1"/>
        <end position="60"/>
    </location>
</feature>
<dbReference type="Gene3D" id="3.30.110.10">
    <property type="entry name" value="Translation initiation factor 3 (IF-3), C-terminal domain"/>
    <property type="match status" value="1"/>
</dbReference>
<dbReference type="InterPro" id="IPR036788">
    <property type="entry name" value="T_IF-3_C_sf"/>
</dbReference>
<evidence type="ECO:0000259" key="5">
    <source>
        <dbReference type="Pfam" id="PF05198"/>
    </source>
</evidence>
<dbReference type="PANTHER" id="PTHR10938:SF0">
    <property type="entry name" value="TRANSLATION INITIATION FACTOR IF-3, MITOCHONDRIAL"/>
    <property type="match status" value="1"/>
</dbReference>
<dbReference type="SUPFAM" id="SSF54364">
    <property type="entry name" value="Translation initiation factor IF3, N-terminal domain"/>
    <property type="match status" value="1"/>
</dbReference>
<feature type="domain" description="Translation initiation factor 3 C-terminal" evidence="4">
    <location>
        <begin position="65"/>
        <end position="149"/>
    </location>
</feature>
<dbReference type="GO" id="GO:0032790">
    <property type="term" value="P:ribosome disassembly"/>
    <property type="evidence" value="ECO:0007669"/>
    <property type="project" value="TreeGrafter"/>
</dbReference>
<dbReference type="InterPro" id="IPR036787">
    <property type="entry name" value="T_IF-3_N_sf"/>
</dbReference>
<reference evidence="6" key="1">
    <citation type="submission" date="2018-05" db="EMBL/GenBank/DDBJ databases">
        <authorList>
            <person name="Lanie J.A."/>
            <person name="Ng W.-L."/>
            <person name="Kazmierczak K.M."/>
            <person name="Andrzejewski T.M."/>
            <person name="Davidsen T.M."/>
            <person name="Wayne K.J."/>
            <person name="Tettelin H."/>
            <person name="Glass J.I."/>
            <person name="Rusch D."/>
            <person name="Podicherti R."/>
            <person name="Tsui H.-C.T."/>
            <person name="Winkler M.E."/>
        </authorList>
    </citation>
    <scope>NUCLEOTIDE SEQUENCE</scope>
</reference>
<dbReference type="FunFam" id="3.30.110.10:FF:000001">
    <property type="entry name" value="Translation initiation factor IF-3"/>
    <property type="match status" value="1"/>
</dbReference>
<dbReference type="GO" id="GO:0003743">
    <property type="term" value="F:translation initiation factor activity"/>
    <property type="evidence" value="ECO:0007669"/>
    <property type="project" value="UniProtKB-KW"/>
</dbReference>
<protein>
    <recommendedName>
        <fullName evidence="7">Translation initiation factor 3 N-terminal domain-containing protein</fullName>
    </recommendedName>
</protein>
<dbReference type="Pfam" id="PF00707">
    <property type="entry name" value="IF3_C"/>
    <property type="match status" value="1"/>
</dbReference>
<keyword evidence="2" id="KW-0396">Initiation factor</keyword>
<evidence type="ECO:0008006" key="7">
    <source>
        <dbReference type="Google" id="ProtNLM"/>
    </source>
</evidence>
<accession>A0A382HFS8</accession>
<dbReference type="GO" id="GO:0043022">
    <property type="term" value="F:ribosome binding"/>
    <property type="evidence" value="ECO:0007669"/>
    <property type="project" value="TreeGrafter"/>
</dbReference>
<keyword evidence="3" id="KW-0648">Protein biosynthesis</keyword>
<comment type="similarity">
    <text evidence="1">Belongs to the IF-3 family.</text>
</comment>
<dbReference type="AlphaFoldDB" id="A0A382HFS8"/>
<evidence type="ECO:0000256" key="2">
    <source>
        <dbReference type="ARBA" id="ARBA00022540"/>
    </source>
</evidence>
<evidence type="ECO:0000313" key="6">
    <source>
        <dbReference type="EMBL" id="SVB86150.1"/>
    </source>
</evidence>
<dbReference type="SUPFAM" id="SSF55200">
    <property type="entry name" value="Translation initiation factor IF3, C-terminal domain"/>
    <property type="match status" value="1"/>
</dbReference>
<evidence type="ECO:0000259" key="4">
    <source>
        <dbReference type="Pfam" id="PF00707"/>
    </source>
</evidence>
<dbReference type="InterPro" id="IPR001288">
    <property type="entry name" value="Translation_initiation_fac_3"/>
</dbReference>
<dbReference type="PANTHER" id="PTHR10938">
    <property type="entry name" value="TRANSLATION INITIATION FACTOR IF-3"/>
    <property type="match status" value="1"/>
</dbReference>
<sequence length="152" mass="17711">VRLIDADGEQLGVVPAEAAMARAQEAELDLVEVAPNSEPPVCRLMDYGKYAYRVAKEQKQRPHNTQLKEVKFRPKIDQHDYDFKMKHIHRFLSQGHMVKATIMFRGREVVHPEYGRKILDRVVDELGETVRIDKAPRMEGRLMFMIITPRRD</sequence>
<feature type="non-terminal residue" evidence="6">
    <location>
        <position position="1"/>
    </location>
</feature>
<dbReference type="NCBIfam" id="TIGR00168">
    <property type="entry name" value="infC"/>
    <property type="match status" value="1"/>
</dbReference>
<organism evidence="6">
    <name type="scientific">marine metagenome</name>
    <dbReference type="NCBI Taxonomy" id="408172"/>
    <lineage>
        <taxon>unclassified sequences</taxon>
        <taxon>metagenomes</taxon>
        <taxon>ecological metagenomes</taxon>
    </lineage>
</organism>
<dbReference type="Gene3D" id="3.10.20.80">
    <property type="entry name" value="Translation initiation factor 3 (IF-3), N-terminal domain"/>
    <property type="match status" value="1"/>
</dbReference>
<dbReference type="EMBL" id="UINC01061022">
    <property type="protein sequence ID" value="SVB86150.1"/>
    <property type="molecule type" value="Genomic_DNA"/>
</dbReference>
<name>A0A382HFS8_9ZZZZ</name>
<dbReference type="InterPro" id="IPR019815">
    <property type="entry name" value="Translation_initiation_fac_3_C"/>
</dbReference>
<evidence type="ECO:0000256" key="1">
    <source>
        <dbReference type="ARBA" id="ARBA00005439"/>
    </source>
</evidence>
<evidence type="ECO:0000256" key="3">
    <source>
        <dbReference type="ARBA" id="ARBA00022917"/>
    </source>
</evidence>
<gene>
    <name evidence="6" type="ORF">METZ01_LOCUS239004</name>
</gene>
<dbReference type="GO" id="GO:0016020">
    <property type="term" value="C:membrane"/>
    <property type="evidence" value="ECO:0007669"/>
    <property type="project" value="TreeGrafter"/>
</dbReference>
<dbReference type="HAMAP" id="MF_00080">
    <property type="entry name" value="IF_3"/>
    <property type="match status" value="1"/>
</dbReference>
<dbReference type="InterPro" id="IPR019814">
    <property type="entry name" value="Translation_initiation_fac_3_N"/>
</dbReference>
<dbReference type="GO" id="GO:0005829">
    <property type="term" value="C:cytosol"/>
    <property type="evidence" value="ECO:0007669"/>
    <property type="project" value="TreeGrafter"/>
</dbReference>